<name>A0A4P8L2C6_9BACT</name>
<accession>A0A4P8L2C6</accession>
<dbReference type="Proteomes" id="UP000298602">
    <property type="component" value="Chromosome"/>
</dbReference>
<dbReference type="AlphaFoldDB" id="A0A4P8L2C6"/>
<evidence type="ECO:0000313" key="2">
    <source>
        <dbReference type="Proteomes" id="UP000298602"/>
    </source>
</evidence>
<gene>
    <name evidence="1" type="ORF">FDQ92_02100</name>
</gene>
<organism evidence="1 2">
    <name type="scientific">Desulfoglaeba alkanexedens ALDC</name>
    <dbReference type="NCBI Taxonomy" id="980445"/>
    <lineage>
        <taxon>Bacteria</taxon>
        <taxon>Pseudomonadati</taxon>
        <taxon>Thermodesulfobacteriota</taxon>
        <taxon>Syntrophobacteria</taxon>
        <taxon>Syntrophobacterales</taxon>
        <taxon>Syntrophobacteraceae</taxon>
        <taxon>Desulfoglaeba</taxon>
    </lineage>
</organism>
<keyword evidence="2" id="KW-1185">Reference proteome</keyword>
<protein>
    <submittedName>
        <fullName evidence="1">Uncharacterized protein</fullName>
    </submittedName>
</protein>
<dbReference type="KEGG" id="dax:FDQ92_02100"/>
<reference evidence="1 2" key="1">
    <citation type="submission" date="2019-05" db="EMBL/GenBank/DDBJ databases">
        <title>The Complete Genome Sequence of the n-alkane-degrading Desulfoglaeba alkanexedens ALDC reveals multiple alkylsuccinate synthase gene clusters.</title>
        <authorList>
            <person name="Callaghan A.V."/>
            <person name="Davidova I.A."/>
            <person name="Duncan K.E."/>
            <person name="Morris B."/>
            <person name="McInerney M.J."/>
        </authorList>
    </citation>
    <scope>NUCLEOTIDE SEQUENCE [LARGE SCALE GENOMIC DNA]</scope>
    <source>
        <strain evidence="1 2">ALDC</strain>
    </source>
</reference>
<dbReference type="RefSeq" id="WP_137423064.1">
    <property type="nucleotide sequence ID" value="NZ_CP040098.1"/>
</dbReference>
<evidence type="ECO:0000313" key="1">
    <source>
        <dbReference type="EMBL" id="QCQ21095.1"/>
    </source>
</evidence>
<dbReference type="EMBL" id="CP040098">
    <property type="protein sequence ID" value="QCQ21095.1"/>
    <property type="molecule type" value="Genomic_DNA"/>
</dbReference>
<reference evidence="1 2" key="2">
    <citation type="submission" date="2019-05" db="EMBL/GenBank/DDBJ databases">
        <authorList>
            <person name="Suflita J.M."/>
            <person name="Marks C.R."/>
        </authorList>
    </citation>
    <scope>NUCLEOTIDE SEQUENCE [LARGE SCALE GENOMIC DNA]</scope>
    <source>
        <strain evidence="1 2">ALDC</strain>
    </source>
</reference>
<dbReference type="OrthoDB" id="5422651at2"/>
<proteinExistence type="predicted"/>
<sequence length="84" mass="9451">MNFIFTCPEAGKIFETPDFTITENHGVVIDADGRRRLEARVTLDGPCPYCGQRHTYRADEMICPFEAVAAPVERKCQVSEEENG</sequence>